<organism evidence="8 9">
    <name type="scientific">Nocardioides mangrovicus</name>
    <dbReference type="NCBI Taxonomy" id="2478913"/>
    <lineage>
        <taxon>Bacteria</taxon>
        <taxon>Bacillati</taxon>
        <taxon>Actinomycetota</taxon>
        <taxon>Actinomycetes</taxon>
        <taxon>Propionibacteriales</taxon>
        <taxon>Nocardioidaceae</taxon>
        <taxon>Nocardioides</taxon>
    </lineage>
</organism>
<keyword evidence="1" id="KW-0678">Repressor</keyword>
<feature type="DNA-binding region" description="H-T-H motif" evidence="5">
    <location>
        <begin position="51"/>
        <end position="70"/>
    </location>
</feature>
<keyword evidence="2" id="KW-0805">Transcription regulation</keyword>
<dbReference type="GO" id="GO:0000976">
    <property type="term" value="F:transcription cis-regulatory region binding"/>
    <property type="evidence" value="ECO:0007669"/>
    <property type="project" value="TreeGrafter"/>
</dbReference>
<dbReference type="AlphaFoldDB" id="A0A3L8P6S2"/>
<name>A0A3L8P6S2_9ACTN</name>
<dbReference type="InterPro" id="IPR039538">
    <property type="entry name" value="BetI_C"/>
</dbReference>
<evidence type="ECO:0000256" key="2">
    <source>
        <dbReference type="ARBA" id="ARBA00023015"/>
    </source>
</evidence>
<keyword evidence="4" id="KW-0804">Transcription</keyword>
<dbReference type="Pfam" id="PF00440">
    <property type="entry name" value="TetR_N"/>
    <property type="match status" value="1"/>
</dbReference>
<dbReference type="Pfam" id="PF13977">
    <property type="entry name" value="TetR_C_6"/>
    <property type="match status" value="1"/>
</dbReference>
<dbReference type="Proteomes" id="UP000281708">
    <property type="component" value="Unassembled WGS sequence"/>
</dbReference>
<gene>
    <name evidence="8" type="ORF">D9V37_04550</name>
</gene>
<protein>
    <submittedName>
        <fullName evidence="8">TetR family transcriptional regulator</fullName>
    </submittedName>
</protein>
<dbReference type="InterPro" id="IPR036271">
    <property type="entry name" value="Tet_transcr_reg_TetR-rel_C_sf"/>
</dbReference>
<proteinExistence type="predicted"/>
<dbReference type="PANTHER" id="PTHR30055:SF226">
    <property type="entry name" value="HTH-TYPE TRANSCRIPTIONAL REGULATOR PKSA"/>
    <property type="match status" value="1"/>
</dbReference>
<accession>A0A3L8P6S2</accession>
<evidence type="ECO:0000259" key="7">
    <source>
        <dbReference type="PROSITE" id="PS50977"/>
    </source>
</evidence>
<evidence type="ECO:0000256" key="4">
    <source>
        <dbReference type="ARBA" id="ARBA00023163"/>
    </source>
</evidence>
<evidence type="ECO:0000313" key="9">
    <source>
        <dbReference type="Proteomes" id="UP000281708"/>
    </source>
</evidence>
<dbReference type="GO" id="GO:0003700">
    <property type="term" value="F:DNA-binding transcription factor activity"/>
    <property type="evidence" value="ECO:0007669"/>
    <property type="project" value="TreeGrafter"/>
</dbReference>
<keyword evidence="9" id="KW-1185">Reference proteome</keyword>
<dbReference type="InterPro" id="IPR001647">
    <property type="entry name" value="HTH_TetR"/>
</dbReference>
<comment type="caution">
    <text evidence="8">The sequence shown here is derived from an EMBL/GenBank/DDBJ whole genome shotgun (WGS) entry which is preliminary data.</text>
</comment>
<dbReference type="InterPro" id="IPR009057">
    <property type="entry name" value="Homeodomain-like_sf"/>
</dbReference>
<keyword evidence="3 5" id="KW-0238">DNA-binding</keyword>
<feature type="region of interest" description="Disordered" evidence="6">
    <location>
        <begin position="1"/>
        <end position="23"/>
    </location>
</feature>
<reference evidence="8 9" key="1">
    <citation type="submission" date="2018-10" db="EMBL/GenBank/DDBJ databases">
        <title>Marmoricola sp. 4Q3S-7 whole genome shotgun sequence.</title>
        <authorList>
            <person name="Li F."/>
        </authorList>
    </citation>
    <scope>NUCLEOTIDE SEQUENCE [LARGE SCALE GENOMIC DNA]</scope>
    <source>
        <strain evidence="8 9">4Q3S-7</strain>
    </source>
</reference>
<dbReference type="SUPFAM" id="SSF48498">
    <property type="entry name" value="Tetracyclin repressor-like, C-terminal domain"/>
    <property type="match status" value="1"/>
</dbReference>
<sequence length="218" mass="24140">MPRCLPQRDGARGGRGRGPTLPKIVDHDQRRAEVLEATWRVITTVGLHGATTRRIAQEAGYSNGVLAHYFADKADILTSALQMVHARVRGRMEAAVSRTEGLAAFRAVLLEALPLDEDRLFEANLEFGYLSHAINATRLRDLYQDERIGFNEFLHTLVAAARARDEVRADLDDAHVVAEALVFIDGISAQAVFLPNRMPPELQLDLADTFLARISTTD</sequence>
<evidence type="ECO:0000256" key="5">
    <source>
        <dbReference type="PROSITE-ProRule" id="PRU00335"/>
    </source>
</evidence>
<dbReference type="SUPFAM" id="SSF46689">
    <property type="entry name" value="Homeodomain-like"/>
    <property type="match status" value="1"/>
</dbReference>
<dbReference type="Gene3D" id="1.10.357.10">
    <property type="entry name" value="Tetracycline Repressor, domain 2"/>
    <property type="match status" value="1"/>
</dbReference>
<evidence type="ECO:0000256" key="6">
    <source>
        <dbReference type="SAM" id="MobiDB-lite"/>
    </source>
</evidence>
<evidence type="ECO:0000256" key="3">
    <source>
        <dbReference type="ARBA" id="ARBA00023125"/>
    </source>
</evidence>
<dbReference type="EMBL" id="RDBE01000002">
    <property type="protein sequence ID" value="RLV50329.1"/>
    <property type="molecule type" value="Genomic_DNA"/>
</dbReference>
<dbReference type="PROSITE" id="PS50977">
    <property type="entry name" value="HTH_TETR_2"/>
    <property type="match status" value="1"/>
</dbReference>
<feature type="domain" description="HTH tetR-type" evidence="7">
    <location>
        <begin position="28"/>
        <end position="88"/>
    </location>
</feature>
<evidence type="ECO:0000313" key="8">
    <source>
        <dbReference type="EMBL" id="RLV50329.1"/>
    </source>
</evidence>
<dbReference type="PANTHER" id="PTHR30055">
    <property type="entry name" value="HTH-TYPE TRANSCRIPTIONAL REGULATOR RUTR"/>
    <property type="match status" value="1"/>
</dbReference>
<dbReference type="InterPro" id="IPR050109">
    <property type="entry name" value="HTH-type_TetR-like_transc_reg"/>
</dbReference>
<evidence type="ECO:0000256" key="1">
    <source>
        <dbReference type="ARBA" id="ARBA00022491"/>
    </source>
</evidence>